<dbReference type="SMART" id="SM00354">
    <property type="entry name" value="HTH_LACI"/>
    <property type="match status" value="1"/>
</dbReference>
<gene>
    <name evidence="6" type="ORF">SAMN04488518_105294</name>
</gene>
<dbReference type="InterPro" id="IPR010982">
    <property type="entry name" value="Lambda_DNA-bd_dom_sf"/>
</dbReference>
<evidence type="ECO:0000256" key="1">
    <source>
        <dbReference type="ARBA" id="ARBA00022491"/>
    </source>
</evidence>
<dbReference type="SUPFAM" id="SSF47413">
    <property type="entry name" value="lambda repressor-like DNA-binding domains"/>
    <property type="match status" value="1"/>
</dbReference>
<dbReference type="EMBL" id="FOSK01000005">
    <property type="protein sequence ID" value="SFK47746.1"/>
    <property type="molecule type" value="Genomic_DNA"/>
</dbReference>
<dbReference type="InterPro" id="IPR000843">
    <property type="entry name" value="HTH_LacI"/>
</dbReference>
<organism evidence="6 7">
    <name type="scientific">Pseudovibrio ascidiaceicola</name>
    <dbReference type="NCBI Taxonomy" id="285279"/>
    <lineage>
        <taxon>Bacteria</taxon>
        <taxon>Pseudomonadati</taxon>
        <taxon>Pseudomonadota</taxon>
        <taxon>Alphaproteobacteria</taxon>
        <taxon>Hyphomicrobiales</taxon>
        <taxon>Stappiaceae</taxon>
        <taxon>Pseudovibrio</taxon>
    </lineage>
</organism>
<reference evidence="6 7" key="1">
    <citation type="submission" date="2016-10" db="EMBL/GenBank/DDBJ databases">
        <authorList>
            <person name="Varghese N."/>
            <person name="Submissions S."/>
        </authorList>
    </citation>
    <scope>NUCLEOTIDE SEQUENCE [LARGE SCALE GENOMIC DNA]</scope>
    <source>
        <strain evidence="6 7">DSM 16392</strain>
    </source>
</reference>
<dbReference type="Pfam" id="PF00356">
    <property type="entry name" value="LacI"/>
    <property type="match status" value="1"/>
</dbReference>
<dbReference type="Gene3D" id="1.10.260.40">
    <property type="entry name" value="lambda repressor-like DNA-binding domains"/>
    <property type="match status" value="1"/>
</dbReference>
<accession>A0A1I3ZVT2</accession>
<dbReference type="CDD" id="cd06267">
    <property type="entry name" value="PBP1_LacI_sugar_binding-like"/>
    <property type="match status" value="1"/>
</dbReference>
<name>A0A1I3ZVT2_9HYPH</name>
<evidence type="ECO:0000259" key="5">
    <source>
        <dbReference type="PROSITE" id="PS50932"/>
    </source>
</evidence>
<dbReference type="InterPro" id="IPR028082">
    <property type="entry name" value="Peripla_BP_I"/>
</dbReference>
<dbReference type="PROSITE" id="PS50932">
    <property type="entry name" value="HTH_LACI_2"/>
    <property type="match status" value="1"/>
</dbReference>
<feature type="domain" description="HTH lacI-type" evidence="5">
    <location>
        <begin position="4"/>
        <end position="57"/>
    </location>
</feature>
<dbReference type="SUPFAM" id="SSF53822">
    <property type="entry name" value="Periplasmic binding protein-like I"/>
    <property type="match status" value="1"/>
</dbReference>
<dbReference type="PANTHER" id="PTHR30146">
    <property type="entry name" value="LACI-RELATED TRANSCRIPTIONAL REPRESSOR"/>
    <property type="match status" value="1"/>
</dbReference>
<sequence>MKKPTILDVADSAGVAVGTVSRYLNDQRIRKDNRTRIEQAIADLGYRANTLARAMKTERTNTVGYLVPKFDEFNSGILTQLVRSLRARGYSIVTFHHSDEADAINEALESASSRRIDAIILSGTHEVTEKVQELLSGEQPVIIFNNDVPGVETDKVLVNDEAAAQDAVSRMIDFGHTRIGVVTGDLNGSTGQNRLQGYRKAHEQAGLSVDEELVYVGNWGQLDGYTAMDRFLGMENPPSAVFFSNYLMTIGGLDCLSSNGKQVGKDIDLVTFDDPDMFRLIPPGITAIEQPIEQIARHLTEIVLSRLDGTAPDHPRNIRVNCALKLRGSLGVARKASGKTHEDS</sequence>
<dbReference type="Gene3D" id="3.40.50.2300">
    <property type="match status" value="2"/>
</dbReference>
<evidence type="ECO:0000256" key="4">
    <source>
        <dbReference type="ARBA" id="ARBA00023163"/>
    </source>
</evidence>
<evidence type="ECO:0000256" key="2">
    <source>
        <dbReference type="ARBA" id="ARBA00023015"/>
    </source>
</evidence>
<comment type="caution">
    <text evidence="6">The sequence shown here is derived from an EMBL/GenBank/DDBJ whole genome shotgun (WGS) entry which is preliminary data.</text>
</comment>
<keyword evidence="4" id="KW-0804">Transcription</keyword>
<keyword evidence="7" id="KW-1185">Reference proteome</keyword>
<evidence type="ECO:0000313" key="7">
    <source>
        <dbReference type="Proteomes" id="UP000199598"/>
    </source>
</evidence>
<dbReference type="Pfam" id="PF13377">
    <property type="entry name" value="Peripla_BP_3"/>
    <property type="match status" value="1"/>
</dbReference>
<evidence type="ECO:0000313" key="6">
    <source>
        <dbReference type="EMBL" id="SFK47746.1"/>
    </source>
</evidence>
<dbReference type="InterPro" id="IPR046335">
    <property type="entry name" value="LacI/GalR-like_sensor"/>
</dbReference>
<keyword evidence="1" id="KW-0678">Repressor</keyword>
<keyword evidence="2" id="KW-0805">Transcription regulation</keyword>
<evidence type="ECO:0000256" key="3">
    <source>
        <dbReference type="ARBA" id="ARBA00023125"/>
    </source>
</evidence>
<dbReference type="RefSeq" id="WP_063293527.1">
    <property type="nucleotide sequence ID" value="NZ_FOSK01000005.1"/>
</dbReference>
<keyword evidence="3" id="KW-0238">DNA-binding</keyword>
<dbReference type="PANTHER" id="PTHR30146:SF148">
    <property type="entry name" value="HTH-TYPE TRANSCRIPTIONAL REPRESSOR PURR-RELATED"/>
    <property type="match status" value="1"/>
</dbReference>
<protein>
    <submittedName>
        <fullName evidence="6">Transcriptional regulator, LacI family</fullName>
    </submittedName>
</protein>
<proteinExistence type="predicted"/>
<dbReference type="Proteomes" id="UP000199598">
    <property type="component" value="Unassembled WGS sequence"/>
</dbReference>
<dbReference type="CDD" id="cd01392">
    <property type="entry name" value="HTH_LacI"/>
    <property type="match status" value="1"/>
</dbReference>